<accession>A0A0K2TQ54</accession>
<proteinExistence type="predicted"/>
<reference evidence="1" key="1">
    <citation type="submission" date="2014-05" db="EMBL/GenBank/DDBJ databases">
        <authorList>
            <person name="Chronopoulou M."/>
        </authorList>
    </citation>
    <scope>NUCLEOTIDE SEQUENCE</scope>
    <source>
        <tissue evidence="1">Whole organism</tissue>
    </source>
</reference>
<sequence length="14" mass="1764">METRYKDRNNKVIP</sequence>
<evidence type="ECO:0000313" key="1">
    <source>
        <dbReference type="EMBL" id="CDW27792.1"/>
    </source>
</evidence>
<dbReference type="EMBL" id="HACA01010431">
    <property type="protein sequence ID" value="CDW27792.1"/>
    <property type="molecule type" value="Transcribed_RNA"/>
</dbReference>
<name>A0A0K2TQ54_LEPSM</name>
<organism evidence="1">
    <name type="scientific">Lepeophtheirus salmonis</name>
    <name type="common">Salmon louse</name>
    <name type="synonym">Caligus salmonis</name>
    <dbReference type="NCBI Taxonomy" id="72036"/>
    <lineage>
        <taxon>Eukaryota</taxon>
        <taxon>Metazoa</taxon>
        <taxon>Ecdysozoa</taxon>
        <taxon>Arthropoda</taxon>
        <taxon>Crustacea</taxon>
        <taxon>Multicrustacea</taxon>
        <taxon>Hexanauplia</taxon>
        <taxon>Copepoda</taxon>
        <taxon>Siphonostomatoida</taxon>
        <taxon>Caligidae</taxon>
        <taxon>Lepeophtheirus</taxon>
    </lineage>
</organism>
<protein>
    <submittedName>
        <fullName evidence="1">Uncharacterized protein</fullName>
    </submittedName>
</protein>